<dbReference type="HOGENOM" id="CLU_1392993_0_0_1"/>
<keyword evidence="3" id="KW-1185">Reference proteome</keyword>
<feature type="region of interest" description="Disordered" evidence="1">
    <location>
        <begin position="100"/>
        <end position="196"/>
    </location>
</feature>
<evidence type="ECO:0000313" key="3">
    <source>
        <dbReference type="Proteomes" id="UP000007875"/>
    </source>
</evidence>
<feature type="compositionally biased region" description="Low complexity" evidence="1">
    <location>
        <begin position="118"/>
        <end position="143"/>
    </location>
</feature>
<organism evidence="2 3">
    <name type="scientific">Ciona savignyi</name>
    <name type="common">Pacific transparent sea squirt</name>
    <dbReference type="NCBI Taxonomy" id="51511"/>
    <lineage>
        <taxon>Eukaryota</taxon>
        <taxon>Metazoa</taxon>
        <taxon>Chordata</taxon>
        <taxon>Tunicata</taxon>
        <taxon>Ascidiacea</taxon>
        <taxon>Phlebobranchia</taxon>
        <taxon>Cionidae</taxon>
        <taxon>Ciona</taxon>
    </lineage>
</organism>
<name>H2ZJC7_CIOSA</name>
<sequence length="196" mass="21779">MTSKSQENLEVLDSAQGNENAGERRRFSPFRAIRKIFREGRKGVKRMNKSRGNLTQDASDDEAEPRRVRLKTSTTSTIGLNRPMSMSHESVFSPEINIEKSEIFRSPPKDISDRSLSEESLTAASSAPSKVSQLQDQLRLRLQPVGPSGLEVPPRLRQTRPLSGPPSIFINGLDQPEVSSTKETDETMGNNGSKKE</sequence>
<dbReference type="AlphaFoldDB" id="H2ZJC7"/>
<reference evidence="3" key="1">
    <citation type="submission" date="2003-08" db="EMBL/GenBank/DDBJ databases">
        <authorList>
            <person name="Birren B."/>
            <person name="Nusbaum C."/>
            <person name="Abebe A."/>
            <person name="Abouelleil A."/>
            <person name="Adekoya E."/>
            <person name="Ait-zahra M."/>
            <person name="Allen N."/>
            <person name="Allen T."/>
            <person name="An P."/>
            <person name="Anderson M."/>
            <person name="Anderson S."/>
            <person name="Arachchi H."/>
            <person name="Armbruster J."/>
            <person name="Bachantsang P."/>
            <person name="Baldwin J."/>
            <person name="Barry A."/>
            <person name="Bayul T."/>
            <person name="Blitshsteyn B."/>
            <person name="Bloom T."/>
            <person name="Blye J."/>
            <person name="Boguslavskiy L."/>
            <person name="Borowsky M."/>
            <person name="Boukhgalter B."/>
            <person name="Brunache A."/>
            <person name="Butler J."/>
            <person name="Calixte N."/>
            <person name="Calvo S."/>
            <person name="Camarata J."/>
            <person name="Campo K."/>
            <person name="Chang J."/>
            <person name="Cheshatsang Y."/>
            <person name="Citroen M."/>
            <person name="Collymore A."/>
            <person name="Considine T."/>
            <person name="Cook A."/>
            <person name="Cooke P."/>
            <person name="Corum B."/>
            <person name="Cuomo C."/>
            <person name="David R."/>
            <person name="Dawoe T."/>
            <person name="Degray S."/>
            <person name="Dodge S."/>
            <person name="Dooley K."/>
            <person name="Dorje P."/>
            <person name="Dorjee K."/>
            <person name="Dorris L."/>
            <person name="Duffey N."/>
            <person name="Dupes A."/>
            <person name="Elkins T."/>
            <person name="Engels R."/>
            <person name="Erickson J."/>
            <person name="Farina A."/>
            <person name="Faro S."/>
            <person name="Ferreira P."/>
            <person name="Fischer H."/>
            <person name="Fitzgerald M."/>
            <person name="Foley K."/>
            <person name="Gage D."/>
            <person name="Galagan J."/>
            <person name="Gearin G."/>
            <person name="Gnerre S."/>
            <person name="Gnirke A."/>
            <person name="Goyette A."/>
            <person name="Graham J."/>
            <person name="Grandbois E."/>
            <person name="Gyaltsen K."/>
            <person name="Hafez N."/>
            <person name="Hagopian D."/>
            <person name="Hagos B."/>
            <person name="Hall J."/>
            <person name="Hatcher B."/>
            <person name="Heller A."/>
            <person name="Higgins H."/>
            <person name="Honan T."/>
            <person name="Horn A."/>
            <person name="Houde N."/>
            <person name="Hughes L."/>
            <person name="Hulme W."/>
            <person name="Husby E."/>
            <person name="Iliev I."/>
            <person name="Jaffe D."/>
            <person name="Jones C."/>
            <person name="Kamal M."/>
            <person name="Kamat A."/>
            <person name="Kamvysselis M."/>
            <person name="Karlsson E."/>
            <person name="Kells C."/>
            <person name="Kieu A."/>
            <person name="Kisner P."/>
            <person name="Kodira C."/>
            <person name="Kulbokas E."/>
            <person name="Labutti K."/>
            <person name="Lama D."/>
            <person name="Landers T."/>
            <person name="Leger J."/>
            <person name="Levine S."/>
            <person name="Lewis D."/>
            <person name="Lewis T."/>
            <person name="Lindblad-toh K."/>
            <person name="Liu X."/>
            <person name="Lokyitsang T."/>
            <person name="Lokyitsang Y."/>
            <person name="Lucien O."/>
            <person name="Lui A."/>
            <person name="Ma L.J."/>
            <person name="Mabbitt R."/>
            <person name="Macdonald J."/>
            <person name="Maclean C."/>
            <person name="Major J."/>
            <person name="Manning J."/>
            <person name="Marabella R."/>
            <person name="Maru K."/>
            <person name="Matthews C."/>
            <person name="Mauceli E."/>
            <person name="Mccarthy M."/>
            <person name="Mcdonough S."/>
            <person name="Mcghee T."/>
            <person name="Meldrim J."/>
            <person name="Meneus L."/>
            <person name="Mesirov J."/>
            <person name="Mihalev A."/>
            <person name="Mihova T."/>
            <person name="Mikkelsen T."/>
            <person name="Mlenga V."/>
            <person name="Moru K."/>
            <person name="Mozes J."/>
            <person name="Mulrain L."/>
            <person name="Munson G."/>
            <person name="Naylor J."/>
            <person name="Newes C."/>
            <person name="Nguyen C."/>
            <person name="Nguyen N."/>
            <person name="Nguyen T."/>
            <person name="Nicol R."/>
            <person name="Nielsen C."/>
            <person name="Nizzari M."/>
            <person name="Norbu C."/>
            <person name="Norbu N."/>
            <person name="O'donnell P."/>
            <person name="Okoawo O."/>
            <person name="O'leary S."/>
            <person name="Omotosho B."/>
            <person name="O'neill K."/>
            <person name="Osman S."/>
            <person name="Parker S."/>
            <person name="Perrin D."/>
            <person name="Phunkhang P."/>
            <person name="Piqani B."/>
            <person name="Purcell S."/>
            <person name="Rachupka T."/>
            <person name="Ramasamy U."/>
            <person name="Rameau R."/>
            <person name="Ray V."/>
            <person name="Raymond C."/>
            <person name="Retta R."/>
            <person name="Richardson S."/>
            <person name="Rise C."/>
            <person name="Rodriguez J."/>
            <person name="Rogers J."/>
            <person name="Rogov P."/>
            <person name="Rutman M."/>
            <person name="Schupbach R."/>
            <person name="Seaman C."/>
            <person name="Settipalli S."/>
            <person name="Sharpe T."/>
            <person name="Sheridan J."/>
            <person name="Sherpa N."/>
            <person name="Shi J."/>
            <person name="Smirnov S."/>
            <person name="Smith C."/>
            <person name="Sougnez C."/>
            <person name="Spencer B."/>
            <person name="Stalker J."/>
            <person name="Stange-thomann N."/>
            <person name="Stavropoulos S."/>
            <person name="Stetson K."/>
            <person name="Stone C."/>
            <person name="Stone S."/>
            <person name="Stubbs M."/>
            <person name="Talamas J."/>
            <person name="Tchuinga P."/>
            <person name="Tenzing P."/>
            <person name="Tesfaye S."/>
            <person name="Theodore J."/>
            <person name="Thoulutsang Y."/>
            <person name="Topham K."/>
            <person name="Towey S."/>
            <person name="Tsamla T."/>
            <person name="Tsomo N."/>
            <person name="Vallee D."/>
            <person name="Vassiliev H."/>
            <person name="Venkataraman V."/>
            <person name="Vinson J."/>
            <person name="Vo A."/>
            <person name="Wade C."/>
            <person name="Wang S."/>
            <person name="Wangchuk T."/>
            <person name="Wangdi T."/>
            <person name="Whittaker C."/>
            <person name="Wilkinson J."/>
            <person name="Wu Y."/>
            <person name="Wyman D."/>
            <person name="Yadav S."/>
            <person name="Yang S."/>
            <person name="Yang X."/>
            <person name="Yeager S."/>
            <person name="Yee E."/>
            <person name="Young G."/>
            <person name="Zainoun J."/>
            <person name="Zembeck L."/>
            <person name="Zimmer A."/>
            <person name="Zody M."/>
            <person name="Lander E."/>
        </authorList>
    </citation>
    <scope>NUCLEOTIDE SEQUENCE [LARGE SCALE GENOMIC DNA]</scope>
</reference>
<accession>H2ZJC7</accession>
<dbReference type="GeneTree" id="ENSGT00530000067893"/>
<dbReference type="Proteomes" id="UP000007875">
    <property type="component" value="Unassembled WGS sequence"/>
</dbReference>
<reference evidence="2" key="2">
    <citation type="submission" date="2025-08" db="UniProtKB">
        <authorList>
            <consortium name="Ensembl"/>
        </authorList>
    </citation>
    <scope>IDENTIFICATION</scope>
</reference>
<feature type="region of interest" description="Disordered" evidence="1">
    <location>
        <begin position="1"/>
        <end position="86"/>
    </location>
</feature>
<evidence type="ECO:0000313" key="2">
    <source>
        <dbReference type="Ensembl" id="ENSCSAVP00000017693.1"/>
    </source>
</evidence>
<proteinExistence type="predicted"/>
<evidence type="ECO:0000256" key="1">
    <source>
        <dbReference type="SAM" id="MobiDB-lite"/>
    </source>
</evidence>
<dbReference type="Ensembl" id="ENSCSAVT00000017885.1">
    <property type="protein sequence ID" value="ENSCSAVP00000017693.1"/>
    <property type="gene ID" value="ENSCSAVG00000010415.1"/>
</dbReference>
<protein>
    <submittedName>
        <fullName evidence="2">Uncharacterized protein</fullName>
    </submittedName>
</protein>
<dbReference type="InParanoid" id="H2ZJC7"/>
<reference evidence="2" key="3">
    <citation type="submission" date="2025-09" db="UniProtKB">
        <authorList>
            <consortium name="Ensembl"/>
        </authorList>
    </citation>
    <scope>IDENTIFICATION</scope>
</reference>
<feature type="compositionally biased region" description="Basic and acidic residues" evidence="1">
    <location>
        <begin position="100"/>
        <end position="117"/>
    </location>
</feature>
<feature type="compositionally biased region" description="Polar residues" evidence="1">
    <location>
        <begin position="186"/>
        <end position="196"/>
    </location>
</feature>